<dbReference type="GO" id="GO:0003700">
    <property type="term" value="F:DNA-binding transcription factor activity"/>
    <property type="evidence" value="ECO:0007669"/>
    <property type="project" value="TreeGrafter"/>
</dbReference>
<evidence type="ECO:0000256" key="3">
    <source>
        <dbReference type="ARBA" id="ARBA00023163"/>
    </source>
</evidence>
<protein>
    <submittedName>
        <fullName evidence="6">Transcriptional regulator, IclR family</fullName>
    </submittedName>
</protein>
<reference evidence="7" key="1">
    <citation type="submission" date="2017-02" db="EMBL/GenBank/DDBJ databases">
        <authorList>
            <person name="Varghese N."/>
            <person name="Submissions S."/>
        </authorList>
    </citation>
    <scope>NUCLEOTIDE SEQUENCE [LARGE SCALE GENOMIC DNA]</scope>
    <source>
        <strain evidence="7">UM2</strain>
    </source>
</reference>
<feature type="domain" description="HTH iclR-type" evidence="4">
    <location>
        <begin position="20"/>
        <end position="81"/>
    </location>
</feature>
<dbReference type="InterPro" id="IPR036388">
    <property type="entry name" value="WH-like_DNA-bd_sf"/>
</dbReference>
<organism evidence="6 7">
    <name type="scientific">Rhizorhabdus histidinilytica</name>
    <dbReference type="NCBI Taxonomy" id="439228"/>
    <lineage>
        <taxon>Bacteria</taxon>
        <taxon>Pseudomonadati</taxon>
        <taxon>Pseudomonadota</taxon>
        <taxon>Alphaproteobacteria</taxon>
        <taxon>Sphingomonadales</taxon>
        <taxon>Sphingomonadaceae</taxon>
        <taxon>Rhizorhabdus</taxon>
    </lineage>
</organism>
<dbReference type="GO" id="GO:0045892">
    <property type="term" value="P:negative regulation of DNA-templated transcription"/>
    <property type="evidence" value="ECO:0007669"/>
    <property type="project" value="TreeGrafter"/>
</dbReference>
<dbReference type="InterPro" id="IPR005471">
    <property type="entry name" value="Tscrpt_reg_IclR_N"/>
</dbReference>
<dbReference type="RefSeq" id="WP_079650139.1">
    <property type="nucleotide sequence ID" value="NZ_FUYM01000011.1"/>
</dbReference>
<evidence type="ECO:0000259" key="4">
    <source>
        <dbReference type="PROSITE" id="PS51077"/>
    </source>
</evidence>
<dbReference type="AlphaFoldDB" id="A0A1T5G0Y3"/>
<evidence type="ECO:0000313" key="7">
    <source>
        <dbReference type="Proteomes" id="UP000189818"/>
    </source>
</evidence>
<keyword evidence="2" id="KW-0238">DNA-binding</keyword>
<dbReference type="InterPro" id="IPR029016">
    <property type="entry name" value="GAF-like_dom_sf"/>
</dbReference>
<dbReference type="STRING" id="439228.SAMN06295920_111134"/>
<dbReference type="SMART" id="SM00346">
    <property type="entry name" value="HTH_ICLR"/>
    <property type="match status" value="1"/>
</dbReference>
<accession>A0A1T5G0Y3</accession>
<dbReference type="SUPFAM" id="SSF46785">
    <property type="entry name" value="Winged helix' DNA-binding domain"/>
    <property type="match status" value="1"/>
</dbReference>
<keyword evidence="1" id="KW-0805">Transcription regulation</keyword>
<dbReference type="GO" id="GO:0003677">
    <property type="term" value="F:DNA binding"/>
    <property type="evidence" value="ECO:0007669"/>
    <property type="project" value="UniProtKB-KW"/>
</dbReference>
<dbReference type="PROSITE" id="PS51078">
    <property type="entry name" value="ICLR_ED"/>
    <property type="match status" value="1"/>
</dbReference>
<dbReference type="Gene3D" id="3.30.450.40">
    <property type="match status" value="1"/>
</dbReference>
<dbReference type="Gene3D" id="1.10.10.10">
    <property type="entry name" value="Winged helix-like DNA-binding domain superfamily/Winged helix DNA-binding domain"/>
    <property type="match status" value="1"/>
</dbReference>
<dbReference type="OrthoDB" id="9807558at2"/>
<evidence type="ECO:0000259" key="5">
    <source>
        <dbReference type="PROSITE" id="PS51078"/>
    </source>
</evidence>
<feature type="domain" description="IclR-ED" evidence="5">
    <location>
        <begin position="85"/>
        <end position="269"/>
    </location>
</feature>
<gene>
    <name evidence="6" type="ORF">SAMN06295920_111134</name>
</gene>
<dbReference type="EMBL" id="FUYM01000011">
    <property type="protein sequence ID" value="SKC02012.1"/>
    <property type="molecule type" value="Genomic_DNA"/>
</dbReference>
<dbReference type="PROSITE" id="PS51077">
    <property type="entry name" value="HTH_ICLR"/>
    <property type="match status" value="1"/>
</dbReference>
<proteinExistence type="predicted"/>
<dbReference type="InterPro" id="IPR050707">
    <property type="entry name" value="HTH_MetabolicPath_Reg"/>
</dbReference>
<dbReference type="Pfam" id="PF09339">
    <property type="entry name" value="HTH_IclR"/>
    <property type="match status" value="1"/>
</dbReference>
<dbReference type="InterPro" id="IPR036390">
    <property type="entry name" value="WH_DNA-bd_sf"/>
</dbReference>
<dbReference type="PANTHER" id="PTHR30136">
    <property type="entry name" value="HELIX-TURN-HELIX TRANSCRIPTIONAL REGULATOR, ICLR FAMILY"/>
    <property type="match status" value="1"/>
</dbReference>
<evidence type="ECO:0000256" key="1">
    <source>
        <dbReference type="ARBA" id="ARBA00023015"/>
    </source>
</evidence>
<evidence type="ECO:0000256" key="2">
    <source>
        <dbReference type="ARBA" id="ARBA00023125"/>
    </source>
</evidence>
<dbReference type="InterPro" id="IPR014757">
    <property type="entry name" value="Tscrpt_reg_IclR_C"/>
</dbReference>
<keyword evidence="3" id="KW-0804">Transcription</keyword>
<name>A0A1T5G0Y3_9SPHN</name>
<dbReference type="Proteomes" id="UP000189818">
    <property type="component" value="Unassembled WGS sequence"/>
</dbReference>
<keyword evidence="7" id="KW-1185">Reference proteome</keyword>
<dbReference type="Pfam" id="PF01614">
    <property type="entry name" value="IclR_C"/>
    <property type="match status" value="1"/>
</dbReference>
<sequence length="274" mass="28795">MPPRSAAAVTPQIAPRGAATLSVARLPQILDLLSRASPNGASLASLSAQTGIPKSSLLNILRGLQSLGYVTSANGAYHLGREAYALANLIISTLRSGRLPAIARPALQRLADKVGETVILGVLSQDERHVVYVDAIESRHTVRVSGIIGNHTPLYASTGGWVMLAHLPDGFVDAYLRSVDRVRHTAKTLTGIDELKAMYRQVREQGVSIAIGQMDESILGFGAPVFDAGGTIAGVVIISSVVSRALQRSDELADAVREAGREISGLLGHSIAAV</sequence>
<dbReference type="PANTHER" id="PTHR30136:SF24">
    <property type="entry name" value="HTH-TYPE TRANSCRIPTIONAL REPRESSOR ALLR"/>
    <property type="match status" value="1"/>
</dbReference>
<evidence type="ECO:0000313" key="6">
    <source>
        <dbReference type="EMBL" id="SKC02012.1"/>
    </source>
</evidence>
<dbReference type="SUPFAM" id="SSF55781">
    <property type="entry name" value="GAF domain-like"/>
    <property type="match status" value="1"/>
</dbReference>